<dbReference type="Proteomes" id="UP000004510">
    <property type="component" value="Unassembled WGS sequence"/>
</dbReference>
<accession>D4XHE9</accession>
<evidence type="ECO:0000313" key="4">
    <source>
        <dbReference type="EMBL" id="EFF73710.1"/>
    </source>
</evidence>
<dbReference type="eggNOG" id="COG0071">
    <property type="taxonomic scope" value="Bacteria"/>
</dbReference>
<dbReference type="Gene3D" id="2.60.40.790">
    <property type="match status" value="1"/>
</dbReference>
<evidence type="ECO:0000313" key="5">
    <source>
        <dbReference type="Proteomes" id="UP000004510"/>
    </source>
</evidence>
<gene>
    <name evidence="4" type="primary">hsp2</name>
    <name evidence="4" type="ORF">HMPREF0004_4896</name>
</gene>
<evidence type="ECO:0000256" key="1">
    <source>
        <dbReference type="PROSITE-ProRule" id="PRU00285"/>
    </source>
</evidence>
<dbReference type="Pfam" id="PF00011">
    <property type="entry name" value="HSP20"/>
    <property type="match status" value="1"/>
</dbReference>
<organism evidence="4 5">
    <name type="scientific">Achromobacter piechaudii ATCC 43553</name>
    <dbReference type="NCBI Taxonomy" id="742159"/>
    <lineage>
        <taxon>Bacteria</taxon>
        <taxon>Pseudomonadati</taxon>
        <taxon>Pseudomonadota</taxon>
        <taxon>Betaproteobacteria</taxon>
        <taxon>Burkholderiales</taxon>
        <taxon>Alcaligenaceae</taxon>
        <taxon>Achromobacter</taxon>
    </lineage>
</organism>
<comment type="similarity">
    <text evidence="1 2">Belongs to the small heat shock protein (HSP20) family.</text>
</comment>
<dbReference type="AlphaFoldDB" id="D4XHE9"/>
<dbReference type="PATRIC" id="fig|742159.3.peg.391"/>
<dbReference type="InterPro" id="IPR031107">
    <property type="entry name" value="Small_HSP"/>
</dbReference>
<dbReference type="CDD" id="cd06464">
    <property type="entry name" value="ACD_sHsps-like"/>
    <property type="match status" value="1"/>
</dbReference>
<feature type="domain" description="SHSP" evidence="3">
    <location>
        <begin position="91"/>
        <end position="203"/>
    </location>
</feature>
<comment type="caution">
    <text evidence="4">The sequence shown here is derived from an EMBL/GenBank/DDBJ whole genome shotgun (WGS) entry which is preliminary data.</text>
</comment>
<protein>
    <submittedName>
        <fullName evidence="4">Hsp20/alpha crystallin family protein</fullName>
    </submittedName>
</protein>
<name>D4XHE9_9BURK</name>
<reference evidence="5" key="1">
    <citation type="submission" date="2010-03" db="EMBL/GenBank/DDBJ databases">
        <title>Complete sequence of Mobiluncus curtisii ATCC 43063.</title>
        <authorList>
            <person name="Muzny D."/>
            <person name="Qin X."/>
            <person name="Deng J."/>
            <person name="Jiang H."/>
            <person name="Liu Y."/>
            <person name="Qu J."/>
            <person name="Song X.-Z."/>
            <person name="Zhang L."/>
            <person name="Thornton R."/>
            <person name="Coyle M."/>
            <person name="Francisco L."/>
            <person name="Jackson L."/>
            <person name="Javaid M."/>
            <person name="Korchina V."/>
            <person name="Kovar C."/>
            <person name="Mata R."/>
            <person name="Mathew T."/>
            <person name="Ngo R."/>
            <person name="Nguyen L."/>
            <person name="Nguyen N."/>
            <person name="Okwuonu G."/>
            <person name="Ongeri F."/>
            <person name="Pham C."/>
            <person name="Simmons D."/>
            <person name="Wilczek-Boney K."/>
            <person name="Hale W."/>
            <person name="Jakkamsetti A."/>
            <person name="Pham P."/>
            <person name="Ruth R."/>
            <person name="San Lucas F."/>
            <person name="Warren J."/>
            <person name="Zhang J."/>
            <person name="Zhao Z."/>
            <person name="Zhou C."/>
            <person name="Zhu D."/>
            <person name="Lee S."/>
            <person name="Bess C."/>
            <person name="Blankenburg K."/>
            <person name="Forbes L."/>
            <person name="Fu Q."/>
            <person name="Gubbala S."/>
            <person name="Hirani K."/>
            <person name="Jayaseelan J.C."/>
            <person name="Lara F."/>
            <person name="Munidasa M."/>
            <person name="Palculict T."/>
            <person name="Patil S."/>
            <person name="Pu L.-L."/>
            <person name="Saada N."/>
            <person name="Tang L."/>
            <person name="Weissenberger G."/>
            <person name="Zhu Y."/>
            <person name="Hemphill L."/>
            <person name="Shang Y."/>
            <person name="Youmans B."/>
            <person name="Ayvaz T."/>
            <person name="Ross M."/>
            <person name="Santibanez J."/>
            <person name="Aqrawi P."/>
            <person name="Gross S."/>
            <person name="Joshi V."/>
            <person name="Fowler G."/>
            <person name="Nazareth L."/>
            <person name="Reid J."/>
            <person name="Worley K."/>
            <person name="Petrosino J."/>
            <person name="Highlander S."/>
            <person name="Gibbs R."/>
            <person name="Gibbs R."/>
        </authorList>
    </citation>
    <scope>NUCLEOTIDE SEQUENCE [LARGE SCALE GENOMIC DNA]</scope>
    <source>
        <strain evidence="5">ATCC 43553</strain>
    </source>
</reference>
<dbReference type="InterPro" id="IPR008978">
    <property type="entry name" value="HSP20-like_chaperone"/>
</dbReference>
<evidence type="ECO:0000259" key="3">
    <source>
        <dbReference type="PROSITE" id="PS01031"/>
    </source>
</evidence>
<dbReference type="SUPFAM" id="SSF49764">
    <property type="entry name" value="HSP20-like chaperones"/>
    <property type="match status" value="1"/>
</dbReference>
<dbReference type="EMBL" id="ADMS01000115">
    <property type="protein sequence ID" value="EFF73710.1"/>
    <property type="molecule type" value="Genomic_DNA"/>
</dbReference>
<sequence length="203" mass="22381">MAMTLDLDKWNPFRFLRKSPEEKGAATKVNAAPATSQQAPAPVTADVAAPAWPASFDIGRWPLPDPRHFFADLVRDPFGGMGPLGNWFGDFSPTRFQPRMDVIDDGDALRIVAELPGLSREDVVLEAVEDMLVLTGEKRIELKSNEKGCYRVERAFGKFQRAIPLPSGVDLERAEASFDNGMLTVRVPKAATEAAATRRIEIK</sequence>
<dbReference type="InterPro" id="IPR002068">
    <property type="entry name" value="A-crystallin/Hsp20_dom"/>
</dbReference>
<evidence type="ECO:0000256" key="2">
    <source>
        <dbReference type="RuleBase" id="RU003616"/>
    </source>
</evidence>
<dbReference type="HOGENOM" id="CLU_046737_12_4_4"/>
<dbReference type="PANTHER" id="PTHR11527">
    <property type="entry name" value="HEAT-SHOCK PROTEIN 20 FAMILY MEMBER"/>
    <property type="match status" value="1"/>
</dbReference>
<proteinExistence type="inferred from homology"/>
<dbReference type="PROSITE" id="PS01031">
    <property type="entry name" value="SHSP"/>
    <property type="match status" value="1"/>
</dbReference>